<protein>
    <submittedName>
        <fullName evidence="1">Uncharacterized protein</fullName>
    </submittedName>
</protein>
<sequence>VFVAHVCSKKSTDFKASNLPHLVDAKHYELIEIVKDGDD</sequence>
<proteinExistence type="predicted"/>
<gene>
    <name evidence="1" type="ORF">OVA965_LOCUS43967</name>
    <name evidence="2" type="ORF">TMI583_LOCUS46472</name>
</gene>
<feature type="non-terminal residue" evidence="1">
    <location>
        <position position="1"/>
    </location>
</feature>
<dbReference type="EMBL" id="CAJOBA010086542">
    <property type="protein sequence ID" value="CAF4465992.1"/>
    <property type="molecule type" value="Genomic_DNA"/>
</dbReference>
<evidence type="ECO:0000313" key="1">
    <source>
        <dbReference type="EMBL" id="CAF1635379.1"/>
    </source>
</evidence>
<comment type="caution">
    <text evidence="1">The sequence shown here is derived from an EMBL/GenBank/DDBJ whole genome shotgun (WGS) entry which is preliminary data.</text>
</comment>
<accession>A0A8S2G5P2</accession>
<dbReference type="Proteomes" id="UP000682733">
    <property type="component" value="Unassembled WGS sequence"/>
</dbReference>
<dbReference type="EMBL" id="CAJNOK010060375">
    <property type="protein sequence ID" value="CAF1635379.1"/>
    <property type="molecule type" value="Genomic_DNA"/>
</dbReference>
<dbReference type="AlphaFoldDB" id="A0A8S2G5P2"/>
<dbReference type="Proteomes" id="UP000677228">
    <property type="component" value="Unassembled WGS sequence"/>
</dbReference>
<evidence type="ECO:0000313" key="3">
    <source>
        <dbReference type="Proteomes" id="UP000677228"/>
    </source>
</evidence>
<reference evidence="1" key="1">
    <citation type="submission" date="2021-02" db="EMBL/GenBank/DDBJ databases">
        <authorList>
            <person name="Nowell W R."/>
        </authorList>
    </citation>
    <scope>NUCLEOTIDE SEQUENCE</scope>
</reference>
<name>A0A8S2G5P2_9BILA</name>
<organism evidence="1 3">
    <name type="scientific">Didymodactylos carnosus</name>
    <dbReference type="NCBI Taxonomy" id="1234261"/>
    <lineage>
        <taxon>Eukaryota</taxon>
        <taxon>Metazoa</taxon>
        <taxon>Spiralia</taxon>
        <taxon>Gnathifera</taxon>
        <taxon>Rotifera</taxon>
        <taxon>Eurotatoria</taxon>
        <taxon>Bdelloidea</taxon>
        <taxon>Philodinida</taxon>
        <taxon>Philodinidae</taxon>
        <taxon>Didymodactylos</taxon>
    </lineage>
</organism>
<evidence type="ECO:0000313" key="2">
    <source>
        <dbReference type="EMBL" id="CAF4465992.1"/>
    </source>
</evidence>